<dbReference type="EMBL" id="JASHIE010000004">
    <property type="protein sequence ID" value="MDI9874309.1"/>
    <property type="molecule type" value="Genomic_DNA"/>
</dbReference>
<feature type="binding site" evidence="4">
    <location>
        <position position="108"/>
    </location>
    <ligand>
        <name>Fe cation</name>
        <dbReference type="ChEBI" id="CHEBI:24875"/>
    </ligand>
</feature>
<evidence type="ECO:0000313" key="5">
    <source>
        <dbReference type="EMBL" id="MDI9874309.1"/>
    </source>
</evidence>
<evidence type="ECO:0000256" key="3">
    <source>
        <dbReference type="ARBA" id="ARBA00022801"/>
    </source>
</evidence>
<dbReference type="EC" id="3.5.1.88" evidence="4"/>
<name>A0ABT6YZK9_9BACT</name>
<keyword evidence="2 4" id="KW-0479">Metal-binding</keyword>
<comment type="function">
    <text evidence="4">Removes the formyl group from the N-terminal Met of newly synthesized proteins. Requires at least a dipeptide for an efficient rate of reaction. N-terminal L-methionine is a prerequisite for activity but the enzyme has broad specificity at other positions.</text>
</comment>
<dbReference type="PIRSF" id="PIRSF004749">
    <property type="entry name" value="Pep_def"/>
    <property type="match status" value="1"/>
</dbReference>
<comment type="caution">
    <text evidence="5">The sequence shown here is derived from an EMBL/GenBank/DDBJ whole genome shotgun (WGS) entry which is preliminary data.</text>
</comment>
<keyword evidence="4" id="KW-0408">Iron</keyword>
<dbReference type="PANTHER" id="PTHR10458:SF22">
    <property type="entry name" value="PEPTIDE DEFORMYLASE"/>
    <property type="match status" value="1"/>
</dbReference>
<evidence type="ECO:0000313" key="6">
    <source>
        <dbReference type="Proteomes" id="UP001225761"/>
    </source>
</evidence>
<organism evidence="5 6">
    <name type="scientific">Flectobacillus rivi</name>
    <dbReference type="NCBI Taxonomy" id="2984209"/>
    <lineage>
        <taxon>Bacteria</taxon>
        <taxon>Pseudomonadati</taxon>
        <taxon>Bacteroidota</taxon>
        <taxon>Cytophagia</taxon>
        <taxon>Cytophagales</taxon>
        <taxon>Flectobacillaceae</taxon>
        <taxon>Flectobacillus</taxon>
    </lineage>
</organism>
<dbReference type="PRINTS" id="PR01576">
    <property type="entry name" value="PDEFORMYLASE"/>
</dbReference>
<dbReference type="Pfam" id="PF01327">
    <property type="entry name" value="Pep_deformylase"/>
    <property type="match status" value="1"/>
</dbReference>
<dbReference type="PANTHER" id="PTHR10458">
    <property type="entry name" value="PEPTIDE DEFORMYLASE"/>
    <property type="match status" value="1"/>
</dbReference>
<keyword evidence="6" id="KW-1185">Reference proteome</keyword>
<protein>
    <recommendedName>
        <fullName evidence="4">Peptide deformylase</fullName>
        <shortName evidence="4">PDF</shortName>
        <ecNumber evidence="4">3.5.1.88</ecNumber>
    </recommendedName>
    <alternativeName>
        <fullName evidence="4">Polypeptide deformylase</fullName>
    </alternativeName>
</protein>
<reference evidence="5 6" key="1">
    <citation type="submission" date="2023-05" db="EMBL/GenBank/DDBJ databases">
        <title>Novel species of genus Flectobacillus isolated from stream in China.</title>
        <authorList>
            <person name="Lu H."/>
        </authorList>
    </citation>
    <scope>NUCLEOTIDE SEQUENCE [LARGE SCALE GENOMIC DNA]</scope>
    <source>
        <strain evidence="5 6">LFS242W</strain>
    </source>
</reference>
<dbReference type="SUPFAM" id="SSF56420">
    <property type="entry name" value="Peptide deformylase"/>
    <property type="match status" value="1"/>
</dbReference>
<gene>
    <name evidence="4" type="primary">def</name>
    <name evidence="5" type="ORF">QM481_07200</name>
</gene>
<comment type="cofactor">
    <cofactor evidence="4">
        <name>Fe(2+)</name>
        <dbReference type="ChEBI" id="CHEBI:29033"/>
    </cofactor>
    <text evidence="4">Binds 1 Fe(2+) ion.</text>
</comment>
<feature type="binding site" evidence="4">
    <location>
        <position position="150"/>
    </location>
    <ligand>
        <name>Fe cation</name>
        <dbReference type="ChEBI" id="CHEBI:24875"/>
    </ligand>
</feature>
<dbReference type="HAMAP" id="MF_00163">
    <property type="entry name" value="Pep_deformylase"/>
    <property type="match status" value="1"/>
</dbReference>
<evidence type="ECO:0000256" key="4">
    <source>
        <dbReference type="HAMAP-Rule" id="MF_00163"/>
    </source>
</evidence>
<evidence type="ECO:0000256" key="2">
    <source>
        <dbReference type="ARBA" id="ARBA00022723"/>
    </source>
</evidence>
<feature type="active site" evidence="4">
    <location>
        <position position="151"/>
    </location>
</feature>
<evidence type="ECO:0000256" key="1">
    <source>
        <dbReference type="ARBA" id="ARBA00010759"/>
    </source>
</evidence>
<sequence length="193" mass="22179">MIQPIFVYGQHILEQPCTDIQLESPQLQNLVNNLWDTMRNAQGCGLSAPQIGLPYNVFVIDSQNAFQAIGKGFRKRYFDAEDKGIQGIFINPQLLEVSSKMWKAEEGCLSLPSLIKGVSRPWQIKISYYNEQLEYRIQEFSGLTARMILHELDHTNGILLINHMGLLIKKYLYFKLKSIKKGRVKVSYPISTR</sequence>
<comment type="similarity">
    <text evidence="1 4">Belongs to the polypeptide deformylase family.</text>
</comment>
<dbReference type="RefSeq" id="WP_283381242.1">
    <property type="nucleotide sequence ID" value="NZ_JASHIE010000004.1"/>
</dbReference>
<dbReference type="Gene3D" id="3.90.45.10">
    <property type="entry name" value="Peptide deformylase"/>
    <property type="match status" value="1"/>
</dbReference>
<dbReference type="InterPro" id="IPR023635">
    <property type="entry name" value="Peptide_deformylase"/>
</dbReference>
<keyword evidence="3 4" id="KW-0378">Hydrolase</keyword>
<dbReference type="InterPro" id="IPR036821">
    <property type="entry name" value="Peptide_deformylase_sf"/>
</dbReference>
<keyword evidence="4" id="KW-0648">Protein biosynthesis</keyword>
<dbReference type="Proteomes" id="UP001225761">
    <property type="component" value="Unassembled WGS sequence"/>
</dbReference>
<dbReference type="NCBIfam" id="NF001159">
    <property type="entry name" value="PRK00150.1-3"/>
    <property type="match status" value="1"/>
</dbReference>
<comment type="catalytic activity">
    <reaction evidence="4">
        <text>N-terminal N-formyl-L-methionyl-[peptide] + H2O = N-terminal L-methionyl-[peptide] + formate</text>
        <dbReference type="Rhea" id="RHEA:24420"/>
        <dbReference type="Rhea" id="RHEA-COMP:10639"/>
        <dbReference type="Rhea" id="RHEA-COMP:10640"/>
        <dbReference type="ChEBI" id="CHEBI:15377"/>
        <dbReference type="ChEBI" id="CHEBI:15740"/>
        <dbReference type="ChEBI" id="CHEBI:49298"/>
        <dbReference type="ChEBI" id="CHEBI:64731"/>
        <dbReference type="EC" id="3.5.1.88"/>
    </reaction>
</comment>
<accession>A0ABT6YZK9</accession>
<feature type="binding site" evidence="4">
    <location>
        <position position="154"/>
    </location>
    <ligand>
        <name>Fe cation</name>
        <dbReference type="ChEBI" id="CHEBI:24875"/>
    </ligand>
</feature>
<dbReference type="CDD" id="cd00487">
    <property type="entry name" value="Pep_deformylase"/>
    <property type="match status" value="1"/>
</dbReference>
<proteinExistence type="inferred from homology"/>